<evidence type="ECO:0000313" key="1">
    <source>
        <dbReference type="EMBL" id="KIK33090.1"/>
    </source>
</evidence>
<evidence type="ECO:0000313" key="2">
    <source>
        <dbReference type="Proteomes" id="UP000054485"/>
    </source>
</evidence>
<reference evidence="1 2" key="1">
    <citation type="submission" date="2014-04" db="EMBL/GenBank/DDBJ databases">
        <authorList>
            <consortium name="DOE Joint Genome Institute"/>
            <person name="Kuo A."/>
            <person name="Ruytinx J."/>
            <person name="Rineau F."/>
            <person name="Colpaert J."/>
            <person name="Kohler A."/>
            <person name="Nagy L.G."/>
            <person name="Floudas D."/>
            <person name="Copeland A."/>
            <person name="Barry K.W."/>
            <person name="Cichocki N."/>
            <person name="Veneault-Fourrey C."/>
            <person name="LaButti K."/>
            <person name="Lindquist E.A."/>
            <person name="Lipzen A."/>
            <person name="Lundell T."/>
            <person name="Morin E."/>
            <person name="Murat C."/>
            <person name="Sun H."/>
            <person name="Tunlid A."/>
            <person name="Henrissat B."/>
            <person name="Grigoriev I.V."/>
            <person name="Hibbett D.S."/>
            <person name="Martin F."/>
            <person name="Nordberg H.P."/>
            <person name="Cantor M.N."/>
            <person name="Hua S.X."/>
        </authorList>
    </citation>
    <scope>NUCLEOTIDE SEQUENCE [LARGE SCALE GENOMIC DNA]</scope>
    <source>
        <strain evidence="1 2">UH-Slu-Lm8-n1</strain>
    </source>
</reference>
<gene>
    <name evidence="1" type="ORF">CY34DRAFT_813847</name>
</gene>
<dbReference type="OrthoDB" id="10515092at2759"/>
<proteinExistence type="predicted"/>
<sequence>MLTKQVVARMPHAVILTLLSWSGISMMLTRKPGFTRMHQRRRCGHALTVYRSPIVIIRVNVWTC</sequence>
<reference evidence="2" key="2">
    <citation type="submission" date="2015-01" db="EMBL/GenBank/DDBJ databases">
        <title>Evolutionary Origins and Diversification of the Mycorrhizal Mutualists.</title>
        <authorList>
            <consortium name="DOE Joint Genome Institute"/>
            <consortium name="Mycorrhizal Genomics Consortium"/>
            <person name="Kohler A."/>
            <person name="Kuo A."/>
            <person name="Nagy L.G."/>
            <person name="Floudas D."/>
            <person name="Copeland A."/>
            <person name="Barry K.W."/>
            <person name="Cichocki N."/>
            <person name="Veneault-Fourrey C."/>
            <person name="LaButti K."/>
            <person name="Lindquist E.A."/>
            <person name="Lipzen A."/>
            <person name="Lundell T."/>
            <person name="Morin E."/>
            <person name="Murat C."/>
            <person name="Riley R."/>
            <person name="Ohm R."/>
            <person name="Sun H."/>
            <person name="Tunlid A."/>
            <person name="Henrissat B."/>
            <person name="Grigoriev I.V."/>
            <person name="Hibbett D.S."/>
            <person name="Martin F."/>
        </authorList>
    </citation>
    <scope>NUCLEOTIDE SEQUENCE [LARGE SCALE GENOMIC DNA]</scope>
    <source>
        <strain evidence="2">UH-Slu-Lm8-n1</strain>
    </source>
</reference>
<dbReference type="InParanoid" id="A0A0C9Z6G4"/>
<dbReference type="AlphaFoldDB" id="A0A0C9Z6G4"/>
<name>A0A0C9Z6G4_9AGAM</name>
<accession>A0A0C9Z6G4</accession>
<dbReference type="Proteomes" id="UP000054485">
    <property type="component" value="Unassembled WGS sequence"/>
</dbReference>
<keyword evidence="2" id="KW-1185">Reference proteome</keyword>
<protein>
    <submittedName>
        <fullName evidence="1">Unplaced genomic scaffold CY34scaffold_898, whole genome shotgun sequence</fullName>
    </submittedName>
</protein>
<dbReference type="HOGENOM" id="CLU_2869187_0_0_1"/>
<organism evidence="1 2">
    <name type="scientific">Suillus luteus UH-Slu-Lm8-n1</name>
    <dbReference type="NCBI Taxonomy" id="930992"/>
    <lineage>
        <taxon>Eukaryota</taxon>
        <taxon>Fungi</taxon>
        <taxon>Dikarya</taxon>
        <taxon>Basidiomycota</taxon>
        <taxon>Agaricomycotina</taxon>
        <taxon>Agaricomycetes</taxon>
        <taxon>Agaricomycetidae</taxon>
        <taxon>Boletales</taxon>
        <taxon>Suillineae</taxon>
        <taxon>Suillaceae</taxon>
        <taxon>Suillus</taxon>
    </lineage>
</organism>
<dbReference type="EMBL" id="KN836029">
    <property type="protein sequence ID" value="KIK33090.1"/>
    <property type="molecule type" value="Genomic_DNA"/>
</dbReference>